<dbReference type="PANTHER" id="PTHR22754">
    <property type="entry name" value="DISCO-INTERACTING PROTEIN 2 DIP2 -RELATED"/>
    <property type="match status" value="1"/>
</dbReference>
<dbReference type="PANTHER" id="PTHR22754:SF33">
    <property type="entry name" value="DISCO-INTERACTING PROTEIN 2 HOMOLOG C"/>
    <property type="match status" value="1"/>
</dbReference>
<dbReference type="SUPFAM" id="SSF56801">
    <property type="entry name" value="Acetyl-CoA synthetase-like"/>
    <property type="match status" value="2"/>
</dbReference>
<dbReference type="Gene3D" id="3.40.50.12780">
    <property type="entry name" value="N-terminal domain of ligase-like"/>
    <property type="match status" value="2"/>
</dbReference>
<dbReference type="InterPro" id="IPR042099">
    <property type="entry name" value="ANL_N_sf"/>
</dbReference>
<keyword evidence="5" id="KW-1185">Reference proteome</keyword>
<dbReference type="Gene3D" id="3.30.300.30">
    <property type="match status" value="2"/>
</dbReference>
<feature type="domain" description="DMAP1-binding" evidence="3">
    <location>
        <begin position="1"/>
        <end position="144"/>
    </location>
</feature>
<evidence type="ECO:0000259" key="3">
    <source>
        <dbReference type="PROSITE" id="PS51912"/>
    </source>
</evidence>
<organism evidence="4 5">
    <name type="scientific">Electrophorus electricus</name>
    <name type="common">Electric eel</name>
    <name type="synonym">Gymnotus electricus</name>
    <dbReference type="NCBI Taxonomy" id="8005"/>
    <lineage>
        <taxon>Eukaryota</taxon>
        <taxon>Metazoa</taxon>
        <taxon>Chordata</taxon>
        <taxon>Craniata</taxon>
        <taxon>Vertebrata</taxon>
        <taxon>Euteleostomi</taxon>
        <taxon>Actinopterygii</taxon>
        <taxon>Neopterygii</taxon>
        <taxon>Teleostei</taxon>
        <taxon>Ostariophysi</taxon>
        <taxon>Gymnotiformes</taxon>
        <taxon>Gymnotoidei</taxon>
        <taxon>Gymnotidae</taxon>
        <taxon>Electrophorus</taxon>
    </lineage>
</organism>
<dbReference type="InterPro" id="IPR045851">
    <property type="entry name" value="AMP-bd_C_sf"/>
</dbReference>
<protein>
    <submittedName>
        <fullName evidence="4">Disco-interacting protein 2 homolog Ca</fullName>
    </submittedName>
</protein>
<dbReference type="FunFam" id="3.30.300.30:FF:000003">
    <property type="entry name" value="DIP2 disco-interacting protein 2 homolog A"/>
    <property type="match status" value="1"/>
</dbReference>
<dbReference type="FunFam" id="3.30.300.30:FF:000001">
    <property type="entry name" value="DIP2 disco-interacting protein 2 homolog C"/>
    <property type="match status" value="1"/>
</dbReference>
<reference evidence="4" key="4">
    <citation type="submission" date="2025-08" db="UniProtKB">
        <authorList>
            <consortium name="Ensembl"/>
        </authorList>
    </citation>
    <scope>IDENTIFICATION</scope>
</reference>
<evidence type="ECO:0000256" key="1">
    <source>
        <dbReference type="ARBA" id="ARBA00007735"/>
    </source>
</evidence>
<reference evidence="4" key="5">
    <citation type="submission" date="2025-09" db="UniProtKB">
        <authorList>
            <consortium name="Ensembl"/>
        </authorList>
    </citation>
    <scope>IDENTIFICATION</scope>
</reference>
<dbReference type="Pfam" id="PF23024">
    <property type="entry name" value="AMP-dom_DIP2-like"/>
    <property type="match status" value="1"/>
</dbReference>
<dbReference type="PROSITE" id="PS51912">
    <property type="entry name" value="DMAP1_BIND"/>
    <property type="match status" value="1"/>
</dbReference>
<dbReference type="Proteomes" id="UP000314983">
    <property type="component" value="Chromosome 5"/>
</dbReference>
<name>A0A4W4GDD2_ELEEL</name>
<proteinExistence type="inferred from homology"/>
<dbReference type="InterPro" id="IPR010506">
    <property type="entry name" value="DMAP1-bd"/>
</dbReference>
<reference evidence="5" key="1">
    <citation type="journal article" date="2014" name="Science">
        <title>Nonhuman genetics. Genomic basis for the convergent evolution of electric organs.</title>
        <authorList>
            <person name="Gallant J.R."/>
            <person name="Traeger L.L."/>
            <person name="Volkening J.D."/>
            <person name="Moffett H."/>
            <person name="Chen P.H."/>
            <person name="Novina C.D."/>
            <person name="Phillips G.N.Jr."/>
            <person name="Anand R."/>
            <person name="Wells G.B."/>
            <person name="Pinch M."/>
            <person name="Guth R."/>
            <person name="Unguez G.A."/>
            <person name="Albert J.S."/>
            <person name="Zakon H.H."/>
            <person name="Samanta M.P."/>
            <person name="Sussman M.R."/>
        </authorList>
    </citation>
    <scope>NUCLEOTIDE SEQUENCE [LARGE SCALE GENOMIC DNA]</scope>
</reference>
<feature type="region of interest" description="Disordered" evidence="2">
    <location>
        <begin position="240"/>
        <end position="260"/>
    </location>
</feature>
<dbReference type="SMART" id="SM01137">
    <property type="entry name" value="DMAP_binding"/>
    <property type="match status" value="1"/>
</dbReference>
<evidence type="ECO:0000256" key="2">
    <source>
        <dbReference type="SAM" id="MobiDB-lite"/>
    </source>
</evidence>
<gene>
    <name evidence="4" type="primary">dip2ca</name>
</gene>
<feature type="region of interest" description="Disordered" evidence="2">
    <location>
        <begin position="76"/>
        <end position="212"/>
    </location>
</feature>
<dbReference type="CDD" id="cd05905">
    <property type="entry name" value="Dip2"/>
    <property type="match status" value="2"/>
</dbReference>
<reference evidence="5" key="2">
    <citation type="journal article" date="2017" name="Sci. Adv.">
        <title>A tail of two voltages: Proteomic comparison of the three electric organs of the electric eel.</title>
        <authorList>
            <person name="Traeger L.L."/>
            <person name="Sabat G."/>
            <person name="Barrett-Wilt G.A."/>
            <person name="Wells G.B."/>
            <person name="Sussman M.R."/>
        </authorList>
    </citation>
    <scope>NUCLEOTIDE SEQUENCE [LARGE SCALE GENOMIC DNA]</scope>
</reference>
<dbReference type="Pfam" id="PF06464">
    <property type="entry name" value="DMAP_binding"/>
    <property type="match status" value="1"/>
</dbReference>
<sequence>MPFALMISPLSPFAGDITQKGYEKKRAKLIGAYLPQPPGKPPACVYALQPAQGGPNGGETARLALGCSSRQAASGSRLEASMVHERRPPMGPSSASRYHRRRSSGTRDERYRSDVHTEAVQAALAKHKERKVAVPMPSKRRSLVVQTSMDAYTPPDTSSGSEEEGGPGEGTPTSSQGSVGMDHWISRAVHHGSTTSSSSSSTQSGGSGAASRLADVLAQAHVENHSAPPDVTTYASEHPVQVERPQVSTVPRTTPKYGNAELMETGDGVPVSSRVSAKIQQLVNTLKQPRRPPLREFFVDDFEELLEVQQPDPNQPRPEGAQMMTMRGEQLGVVTNWPPSLEAALQRWGTISPKAPCLTTMDTNGKPLYVLTYGKLWSRSIKVAYNILHKLGTKQEPMVRPGDRVALVFPNNDPAAFMVAFYGCLLAEVVPVPIEVPLTRKDAGSQQIGFLLGSCGVTVALTSDACHKGLPKGPTGEIPQFKGWPKLLWFVTESKHLSKPPRDWFPHIKDANNDTAYIEYKTCKDGSVLGVTVMRIALLTHCQALTQSCGYTEAETIVNVLDFKKDVGLWHGILTSVMNMMHVISIPYSLMKVNPLSWIQKVCQYKAKVACVKSRDMHWALVAHRDQRDINLSSLRMLIVADGSNPWSISSCDAFLNVFQSKGLRPEVICPCASSPEALTVAIRRPTDDSNQPPGRGVLSMQGLSHGVIRVDSEERLSVLTVQDVGTVMPGALMCVVKPEGVPQLCRTDEIGELCVCSVATGTSYYGLAGMTKNTFEVFPMSSCGAPISEYPFTRTGLLGFVGPGGLVFIAGKMDGLMVVSGRRHNADDIVATALAVEPMKFVYRGRIAVFSVTVLHDERIVVVAEQRPDSTEEDSFQWMSRVLQAIDSIHNVGVFCLALVPANTLPKTPLGGIHLSETKQLFLEGSLHPCNVLMCPHTCVTNLPKPRQKQPEIGPASVMVGNLVSGKRIAQASGRDLGQIEDNDQARKFLFLSEVLQWRAQTTPDHVLFTLLSSRGTVLSSLTCLQLHKRAEKIAAMLMERGHLQDGDHVALVYPPGIDLIAAFYGCLYAGCVPITVRPPHPQNIATTLPTVKMIVEVSRSSCVMTTQVISKLLKSKEASAAVDVRTWPPVLDTDDLPKKKPPQVYKPSNPDTLAYLDFSVSTTGMLAGVKMSHSATSAFCRSIKLQCELYPSREVAICLDPYCGLGFVLWCLCSVYSGHQSILIPPSELEVNPALWLHAVSQFRVRDTFCSYSVMELCTKGLGLQTESLKSRSLDLSRVRTCVVVAEERPRIALTQSFSKLFKDLGLHPRAVSTSFGCRVNLAICLCSECRLTLMLCGALRHDRVRLVERGSPHSLPLMESGKILPGVRIIIANPETKGPLGDSHLGEIWVHSGHNGSGYFTVYGDEALQSDHFNSRLSFGDTQTVWARTGYLGFLRRTELTDASGERHDALYVVGALDEAMELRGMRYHPIDIETSVIRSHKSIMECAVFPWTNLLVVVVELEGSEQEALDLVPLVTNAVLEEHYLIVGVVVVVDVGVIPINSRGEKQRMHLRDGFLADQLDPIYVAYNM</sequence>
<dbReference type="InterPro" id="IPR037337">
    <property type="entry name" value="Dip2-like_dom"/>
</dbReference>
<reference evidence="4" key="3">
    <citation type="submission" date="2020-05" db="EMBL/GenBank/DDBJ databases">
        <title>Electrophorus electricus (electric eel) genome, fEleEle1, primary haplotype.</title>
        <authorList>
            <person name="Myers G."/>
            <person name="Meyer A."/>
            <person name="Fedrigo O."/>
            <person name="Formenti G."/>
            <person name="Rhie A."/>
            <person name="Tracey A."/>
            <person name="Sims Y."/>
            <person name="Jarvis E.D."/>
        </authorList>
    </citation>
    <scope>NUCLEOTIDE SEQUENCE [LARGE SCALE GENOMIC DNA]</scope>
</reference>
<comment type="similarity">
    <text evidence="1">Belongs to the DIP2 family.</text>
</comment>
<evidence type="ECO:0000313" key="5">
    <source>
        <dbReference type="Proteomes" id="UP000314983"/>
    </source>
</evidence>
<dbReference type="Pfam" id="PF00501">
    <property type="entry name" value="AMP-binding"/>
    <property type="match status" value="2"/>
</dbReference>
<dbReference type="GeneTree" id="ENSGT00950000182997"/>
<feature type="compositionally biased region" description="Basic and acidic residues" evidence="2">
    <location>
        <begin position="105"/>
        <end position="117"/>
    </location>
</feature>
<evidence type="ECO:0000313" key="4">
    <source>
        <dbReference type="Ensembl" id="ENSEEEP00000034560.2"/>
    </source>
</evidence>
<dbReference type="Ensembl" id="ENSEEET00000034963.2">
    <property type="protein sequence ID" value="ENSEEEP00000034560.2"/>
    <property type="gene ID" value="ENSEEEG00000016434.2"/>
</dbReference>
<feature type="compositionally biased region" description="Low complexity" evidence="2">
    <location>
        <begin position="192"/>
        <end position="204"/>
    </location>
</feature>
<dbReference type="InterPro" id="IPR025110">
    <property type="entry name" value="AMP-bd_C"/>
</dbReference>
<dbReference type="InterPro" id="IPR000873">
    <property type="entry name" value="AMP-dep_synth/lig_dom"/>
</dbReference>
<accession>A0A4W4GDD2</accession>